<dbReference type="Proteomes" id="UP000308549">
    <property type="component" value="Unassembled WGS sequence"/>
</dbReference>
<dbReference type="PANTHER" id="PTHR34502">
    <property type="entry name" value="DUF6594 DOMAIN-CONTAINING PROTEIN-RELATED"/>
    <property type="match status" value="1"/>
</dbReference>
<dbReference type="InterPro" id="IPR046529">
    <property type="entry name" value="DUF6594"/>
</dbReference>
<keyword evidence="2" id="KW-0472">Membrane</keyword>
<feature type="transmembrane region" description="Helical" evidence="2">
    <location>
        <begin position="287"/>
        <end position="309"/>
    </location>
</feature>
<protein>
    <recommendedName>
        <fullName evidence="3">DUF6594 domain-containing protein</fullName>
    </recommendedName>
</protein>
<dbReference type="OrthoDB" id="5416037at2759"/>
<feature type="transmembrane region" description="Helical" evidence="2">
    <location>
        <begin position="261"/>
        <end position="280"/>
    </location>
</feature>
<proteinExistence type="predicted"/>
<feature type="region of interest" description="Disordered" evidence="1">
    <location>
        <begin position="154"/>
        <end position="173"/>
    </location>
</feature>
<evidence type="ECO:0000313" key="4">
    <source>
        <dbReference type="EMBL" id="TKA30316.1"/>
    </source>
</evidence>
<dbReference type="Pfam" id="PF20237">
    <property type="entry name" value="DUF6594"/>
    <property type="match status" value="1"/>
</dbReference>
<organism evidence="4 5">
    <name type="scientific">Salinomyces thailandicus</name>
    <dbReference type="NCBI Taxonomy" id="706561"/>
    <lineage>
        <taxon>Eukaryota</taxon>
        <taxon>Fungi</taxon>
        <taxon>Dikarya</taxon>
        <taxon>Ascomycota</taxon>
        <taxon>Pezizomycotina</taxon>
        <taxon>Dothideomycetes</taxon>
        <taxon>Dothideomycetidae</taxon>
        <taxon>Mycosphaerellales</taxon>
        <taxon>Teratosphaeriaceae</taxon>
        <taxon>Salinomyces</taxon>
    </lineage>
</organism>
<dbReference type="EMBL" id="NAJL01000011">
    <property type="protein sequence ID" value="TKA30316.1"/>
    <property type="molecule type" value="Genomic_DNA"/>
</dbReference>
<keyword evidence="5" id="KW-1185">Reference proteome</keyword>
<evidence type="ECO:0000259" key="3">
    <source>
        <dbReference type="Pfam" id="PF20237"/>
    </source>
</evidence>
<sequence>MRDHEESVQAHMAYAGQAPSGHYINPVYEQHRSQSFTSAHSDPAAQTYQQAMQHYQWPAPPMPYPQPSIPSIAQEQVTHPDRPPAPDAPDLSQRTIAGYEMLALELSSTNSPVKPLYRKFEYLNHRILLHLQDELCELEEQLRTLDEIIAQTDPASAEGQHTPASRRVEAYSHSEVHHRRTSLLGRIFLKTEQYNRAMSAYNRPGKTTLSAATEGDIQVYQDWMTRHVPIHEAEARFLQNGKDLMVPGKTAPGTETSTRQAALACLPVGLLLPLLLFSIIPTLLGRLAVTALIAVGAFIVAATTGIRYVMQPREWAVCGAAYVLLMAAIAGCVPLRGA</sequence>
<evidence type="ECO:0000256" key="1">
    <source>
        <dbReference type="SAM" id="MobiDB-lite"/>
    </source>
</evidence>
<evidence type="ECO:0000313" key="5">
    <source>
        <dbReference type="Proteomes" id="UP000308549"/>
    </source>
</evidence>
<feature type="domain" description="DUF6594" evidence="3">
    <location>
        <begin position="99"/>
        <end position="248"/>
    </location>
</feature>
<reference evidence="4 5" key="1">
    <citation type="submission" date="2017-03" db="EMBL/GenBank/DDBJ databases">
        <title>Genomes of endolithic fungi from Antarctica.</title>
        <authorList>
            <person name="Coleine C."/>
            <person name="Masonjones S."/>
            <person name="Stajich J.E."/>
        </authorList>
    </citation>
    <scope>NUCLEOTIDE SEQUENCE [LARGE SCALE GENOMIC DNA]</scope>
    <source>
        <strain evidence="4 5">CCFEE 6315</strain>
    </source>
</reference>
<dbReference type="AlphaFoldDB" id="A0A4U0U799"/>
<keyword evidence="2" id="KW-0812">Transmembrane</keyword>
<gene>
    <name evidence="4" type="ORF">B0A50_02543</name>
</gene>
<accession>A0A4U0U799</accession>
<keyword evidence="2" id="KW-1133">Transmembrane helix</keyword>
<feature type="transmembrane region" description="Helical" evidence="2">
    <location>
        <begin position="315"/>
        <end position="335"/>
    </location>
</feature>
<name>A0A4U0U799_9PEZI</name>
<dbReference type="PANTHER" id="PTHR34502:SF6">
    <property type="entry name" value="DUF6594 DOMAIN-CONTAINING PROTEIN"/>
    <property type="match status" value="1"/>
</dbReference>
<comment type="caution">
    <text evidence="4">The sequence shown here is derived from an EMBL/GenBank/DDBJ whole genome shotgun (WGS) entry which is preliminary data.</text>
</comment>
<evidence type="ECO:0000256" key="2">
    <source>
        <dbReference type="SAM" id="Phobius"/>
    </source>
</evidence>